<dbReference type="InParanoid" id="A0A0C3FYU3"/>
<protein>
    <submittedName>
        <fullName evidence="1">Uncharacterized protein</fullName>
    </submittedName>
</protein>
<evidence type="ECO:0000313" key="1">
    <source>
        <dbReference type="EMBL" id="KIM83451.1"/>
    </source>
</evidence>
<feature type="non-terminal residue" evidence="1">
    <location>
        <position position="80"/>
    </location>
</feature>
<proteinExistence type="predicted"/>
<dbReference type="EMBL" id="KN832991">
    <property type="protein sequence ID" value="KIM83451.1"/>
    <property type="molecule type" value="Genomic_DNA"/>
</dbReference>
<dbReference type="AlphaFoldDB" id="A0A0C3FYU3"/>
<evidence type="ECO:0000313" key="2">
    <source>
        <dbReference type="Proteomes" id="UP000054166"/>
    </source>
</evidence>
<accession>A0A0C3FYU3</accession>
<name>A0A0C3FYU3_PILCF</name>
<reference evidence="2" key="2">
    <citation type="submission" date="2015-01" db="EMBL/GenBank/DDBJ databases">
        <title>Evolutionary Origins and Diversification of the Mycorrhizal Mutualists.</title>
        <authorList>
            <consortium name="DOE Joint Genome Institute"/>
            <consortium name="Mycorrhizal Genomics Consortium"/>
            <person name="Kohler A."/>
            <person name="Kuo A."/>
            <person name="Nagy L.G."/>
            <person name="Floudas D."/>
            <person name="Copeland A."/>
            <person name="Barry K.W."/>
            <person name="Cichocki N."/>
            <person name="Veneault-Fourrey C."/>
            <person name="LaButti K."/>
            <person name="Lindquist E.A."/>
            <person name="Lipzen A."/>
            <person name="Lundell T."/>
            <person name="Morin E."/>
            <person name="Murat C."/>
            <person name="Riley R."/>
            <person name="Ohm R."/>
            <person name="Sun H."/>
            <person name="Tunlid A."/>
            <person name="Henrissat B."/>
            <person name="Grigoriev I.V."/>
            <person name="Hibbett D.S."/>
            <person name="Martin F."/>
        </authorList>
    </citation>
    <scope>NUCLEOTIDE SEQUENCE [LARGE SCALE GENOMIC DNA]</scope>
    <source>
        <strain evidence="2">F 1598</strain>
    </source>
</reference>
<dbReference type="Proteomes" id="UP000054166">
    <property type="component" value="Unassembled WGS sequence"/>
</dbReference>
<gene>
    <name evidence="1" type="ORF">PILCRDRAFT_819696</name>
</gene>
<sequence length="80" mass="9542">MMIFPAYADLQSKISLDPYDTAKQTFDCEYRVQVNYDHWPSTTKRNRTEIGKMERRKVREGWGWNKMNRTILGGQIHANF</sequence>
<organism evidence="1 2">
    <name type="scientific">Piloderma croceum (strain F 1598)</name>
    <dbReference type="NCBI Taxonomy" id="765440"/>
    <lineage>
        <taxon>Eukaryota</taxon>
        <taxon>Fungi</taxon>
        <taxon>Dikarya</taxon>
        <taxon>Basidiomycota</taxon>
        <taxon>Agaricomycotina</taxon>
        <taxon>Agaricomycetes</taxon>
        <taxon>Agaricomycetidae</taxon>
        <taxon>Atheliales</taxon>
        <taxon>Atheliaceae</taxon>
        <taxon>Piloderma</taxon>
    </lineage>
</organism>
<reference evidence="1 2" key="1">
    <citation type="submission" date="2014-04" db="EMBL/GenBank/DDBJ databases">
        <authorList>
            <consortium name="DOE Joint Genome Institute"/>
            <person name="Kuo A."/>
            <person name="Tarkka M."/>
            <person name="Buscot F."/>
            <person name="Kohler A."/>
            <person name="Nagy L.G."/>
            <person name="Floudas D."/>
            <person name="Copeland A."/>
            <person name="Barry K.W."/>
            <person name="Cichocki N."/>
            <person name="Veneault-Fourrey C."/>
            <person name="LaButti K."/>
            <person name="Lindquist E.A."/>
            <person name="Lipzen A."/>
            <person name="Lundell T."/>
            <person name="Morin E."/>
            <person name="Murat C."/>
            <person name="Sun H."/>
            <person name="Tunlid A."/>
            <person name="Henrissat B."/>
            <person name="Grigoriev I.V."/>
            <person name="Hibbett D.S."/>
            <person name="Martin F."/>
            <person name="Nordberg H.P."/>
            <person name="Cantor M.N."/>
            <person name="Hua S.X."/>
        </authorList>
    </citation>
    <scope>NUCLEOTIDE SEQUENCE [LARGE SCALE GENOMIC DNA]</scope>
    <source>
        <strain evidence="1 2">F 1598</strain>
    </source>
</reference>
<keyword evidence="2" id="KW-1185">Reference proteome</keyword>
<dbReference type="HOGENOM" id="CLU_2596645_0_0_1"/>